<evidence type="ECO:0000313" key="1">
    <source>
        <dbReference type="EMBL" id="GIQ64173.1"/>
    </source>
</evidence>
<protein>
    <submittedName>
        <fullName evidence="1">Uncharacterized protein</fullName>
    </submittedName>
</protein>
<gene>
    <name evidence="1" type="ORF">PACILC2_27410</name>
</gene>
<proteinExistence type="predicted"/>
<reference evidence="1 2" key="1">
    <citation type="submission" date="2021-04" db="EMBL/GenBank/DDBJ databases">
        <title>Draft genome sequence of Paenibacillus cisolokensis, LC2-13A.</title>
        <authorList>
            <person name="Uke A."/>
            <person name="Chhe C."/>
            <person name="Baramee S."/>
            <person name="Kosugi A."/>
        </authorList>
    </citation>
    <scope>NUCLEOTIDE SEQUENCE [LARGE SCALE GENOMIC DNA]</scope>
    <source>
        <strain evidence="1 2">LC2-13A</strain>
    </source>
</reference>
<comment type="caution">
    <text evidence="1">The sequence shown here is derived from an EMBL/GenBank/DDBJ whole genome shotgun (WGS) entry which is preliminary data.</text>
</comment>
<organism evidence="1 2">
    <name type="scientific">Paenibacillus cisolokensis</name>
    <dbReference type="NCBI Taxonomy" id="1658519"/>
    <lineage>
        <taxon>Bacteria</taxon>
        <taxon>Bacillati</taxon>
        <taxon>Bacillota</taxon>
        <taxon>Bacilli</taxon>
        <taxon>Bacillales</taxon>
        <taxon>Paenibacillaceae</taxon>
        <taxon>Paenibacillus</taxon>
    </lineage>
</organism>
<sequence length="61" mass="6790">MIGAKLAKYRAVGVITLRHQLAYMTDFCCGRYSCFLYCSSSFSFGAQPMRERANRSSPGSP</sequence>
<name>A0ABQ4N896_9BACL</name>
<keyword evidence="2" id="KW-1185">Reference proteome</keyword>
<evidence type="ECO:0000313" key="2">
    <source>
        <dbReference type="Proteomes" id="UP000680304"/>
    </source>
</evidence>
<accession>A0ABQ4N896</accession>
<dbReference type="EMBL" id="BOVJ01000081">
    <property type="protein sequence ID" value="GIQ64173.1"/>
    <property type="molecule type" value="Genomic_DNA"/>
</dbReference>
<dbReference type="Proteomes" id="UP000680304">
    <property type="component" value="Unassembled WGS sequence"/>
</dbReference>
<dbReference type="RefSeq" id="WP_244863465.1">
    <property type="nucleotide sequence ID" value="NZ_BOVJ01000081.1"/>
</dbReference>